<feature type="non-terminal residue" evidence="2">
    <location>
        <position position="1"/>
    </location>
</feature>
<reference evidence="2" key="1">
    <citation type="journal article" date="2023" name="Mol. Phylogenet. Evol.">
        <title>Genome-scale phylogeny and comparative genomics of the fungal order Sordariales.</title>
        <authorList>
            <person name="Hensen N."/>
            <person name="Bonometti L."/>
            <person name="Westerberg I."/>
            <person name="Brannstrom I.O."/>
            <person name="Guillou S."/>
            <person name="Cros-Aarteil S."/>
            <person name="Calhoun S."/>
            <person name="Haridas S."/>
            <person name="Kuo A."/>
            <person name="Mondo S."/>
            <person name="Pangilinan J."/>
            <person name="Riley R."/>
            <person name="LaButti K."/>
            <person name="Andreopoulos B."/>
            <person name="Lipzen A."/>
            <person name="Chen C."/>
            <person name="Yan M."/>
            <person name="Daum C."/>
            <person name="Ng V."/>
            <person name="Clum A."/>
            <person name="Steindorff A."/>
            <person name="Ohm R.A."/>
            <person name="Martin F."/>
            <person name="Silar P."/>
            <person name="Natvig D.O."/>
            <person name="Lalanne C."/>
            <person name="Gautier V."/>
            <person name="Ament-Velasquez S.L."/>
            <person name="Kruys A."/>
            <person name="Hutchinson M.I."/>
            <person name="Powell A.J."/>
            <person name="Barry K."/>
            <person name="Miller A.N."/>
            <person name="Grigoriev I.V."/>
            <person name="Debuchy R."/>
            <person name="Gladieux P."/>
            <person name="Hiltunen Thoren M."/>
            <person name="Johannesson H."/>
        </authorList>
    </citation>
    <scope>NUCLEOTIDE SEQUENCE</scope>
    <source>
        <strain evidence="2">CBS 315.58</strain>
    </source>
</reference>
<feature type="non-terminal residue" evidence="2">
    <location>
        <position position="356"/>
    </location>
</feature>
<dbReference type="AlphaFoldDB" id="A0AAN6XRY0"/>
<comment type="caution">
    <text evidence="2">The sequence shown here is derived from an EMBL/GenBank/DDBJ whole genome shotgun (WGS) entry which is preliminary data.</text>
</comment>
<dbReference type="PANTHER" id="PTHR33112:SF16">
    <property type="entry name" value="HETEROKARYON INCOMPATIBILITY DOMAIN-CONTAINING PROTEIN"/>
    <property type="match status" value="1"/>
</dbReference>
<dbReference type="EMBL" id="MU863876">
    <property type="protein sequence ID" value="KAK4205451.1"/>
    <property type="molecule type" value="Genomic_DNA"/>
</dbReference>
<dbReference type="InterPro" id="IPR010730">
    <property type="entry name" value="HET"/>
</dbReference>
<organism evidence="2 3">
    <name type="scientific">Triangularia verruculosa</name>
    <dbReference type="NCBI Taxonomy" id="2587418"/>
    <lineage>
        <taxon>Eukaryota</taxon>
        <taxon>Fungi</taxon>
        <taxon>Dikarya</taxon>
        <taxon>Ascomycota</taxon>
        <taxon>Pezizomycotina</taxon>
        <taxon>Sordariomycetes</taxon>
        <taxon>Sordariomycetidae</taxon>
        <taxon>Sordariales</taxon>
        <taxon>Podosporaceae</taxon>
        <taxon>Triangularia</taxon>
    </lineage>
</organism>
<dbReference type="Proteomes" id="UP001303160">
    <property type="component" value="Unassembled WGS sequence"/>
</dbReference>
<feature type="domain" description="Heterokaryon incompatibility" evidence="1">
    <location>
        <begin position="48"/>
        <end position="217"/>
    </location>
</feature>
<gene>
    <name evidence="2" type="ORF">QBC40DRAFT_154717</name>
</gene>
<accession>A0AAN6XRY0</accession>
<keyword evidence="3" id="KW-1185">Reference proteome</keyword>
<protein>
    <submittedName>
        <fullName evidence="2">Heterokaryon incompatibility protein-domain-containing protein</fullName>
    </submittedName>
</protein>
<evidence type="ECO:0000313" key="3">
    <source>
        <dbReference type="Proteomes" id="UP001303160"/>
    </source>
</evidence>
<proteinExistence type="predicted"/>
<name>A0AAN6XRY0_9PEZI</name>
<reference evidence="2" key="2">
    <citation type="submission" date="2023-05" db="EMBL/GenBank/DDBJ databases">
        <authorList>
            <consortium name="Lawrence Berkeley National Laboratory"/>
            <person name="Steindorff A."/>
            <person name="Hensen N."/>
            <person name="Bonometti L."/>
            <person name="Westerberg I."/>
            <person name="Brannstrom I.O."/>
            <person name="Guillou S."/>
            <person name="Cros-Aarteil S."/>
            <person name="Calhoun S."/>
            <person name="Haridas S."/>
            <person name="Kuo A."/>
            <person name="Mondo S."/>
            <person name="Pangilinan J."/>
            <person name="Riley R."/>
            <person name="Labutti K."/>
            <person name="Andreopoulos B."/>
            <person name="Lipzen A."/>
            <person name="Chen C."/>
            <person name="Yanf M."/>
            <person name="Daum C."/>
            <person name="Ng V."/>
            <person name="Clum A."/>
            <person name="Ohm R."/>
            <person name="Martin F."/>
            <person name="Silar P."/>
            <person name="Natvig D."/>
            <person name="Lalanne C."/>
            <person name="Gautier V."/>
            <person name="Ament-Velasquez S.L."/>
            <person name="Kruys A."/>
            <person name="Hutchinson M.I."/>
            <person name="Powell A.J."/>
            <person name="Barry K."/>
            <person name="Miller A.N."/>
            <person name="Grigoriev I.V."/>
            <person name="Debuchy R."/>
            <person name="Gladieux P."/>
            <person name="Thoren M.H."/>
            <person name="Johannesson H."/>
        </authorList>
    </citation>
    <scope>NUCLEOTIDE SEQUENCE</scope>
    <source>
        <strain evidence="2">CBS 315.58</strain>
    </source>
</reference>
<sequence length="356" mass="40515">LQHCALSHALCRPSPHISDRPARFLVIDNKACLPVLRLVDQQDVEAPYIALSHCWGDKDGIIETTSNSLEKHRSSGIPIADLPNSFRDAAYIAQALNIHHLWIDSLCIIQDDALDWEQESVKMADVYSGAFLTVAVTGSANPSGGCLFPRRQHFNGVDDPVSCTGIASRAGRLNLPPEVRVRYERVCHQRMEGQYARWQEVDKQISPLLTRAWGFQEKILSPRMIHFHGEEMIWECNEEHVCECGYRPLGGHDPTRTSAIIARAVESGQQEEIWQLWADLVERYILLDITYEKDRLPALAGLGKYLSRILDCTYMAGLWKEDFGRQVLWNRDYLAWKPSPSRRAQQVPTWTWASVV</sequence>
<dbReference type="Pfam" id="PF06985">
    <property type="entry name" value="HET"/>
    <property type="match status" value="1"/>
</dbReference>
<dbReference type="PANTHER" id="PTHR33112">
    <property type="entry name" value="DOMAIN PROTEIN, PUTATIVE-RELATED"/>
    <property type="match status" value="1"/>
</dbReference>
<evidence type="ECO:0000259" key="1">
    <source>
        <dbReference type="Pfam" id="PF06985"/>
    </source>
</evidence>
<evidence type="ECO:0000313" key="2">
    <source>
        <dbReference type="EMBL" id="KAK4205451.1"/>
    </source>
</evidence>